<keyword evidence="5" id="KW-0067">ATP-binding</keyword>
<feature type="domain" description="Four-carbon acid sugar kinase nucleotide binding" evidence="8">
    <location>
        <begin position="252"/>
        <end position="331"/>
    </location>
</feature>
<dbReference type="Pfam" id="PF17042">
    <property type="entry name" value="NBD_C"/>
    <property type="match status" value="1"/>
</dbReference>
<evidence type="ECO:0000256" key="4">
    <source>
        <dbReference type="ARBA" id="ARBA00022777"/>
    </source>
</evidence>
<evidence type="ECO:0000256" key="5">
    <source>
        <dbReference type="ARBA" id="ARBA00022840"/>
    </source>
</evidence>
<keyword evidence="6" id="KW-0119">Carbohydrate metabolism</keyword>
<evidence type="ECO:0000313" key="9">
    <source>
        <dbReference type="EMBL" id="HEB45877.1"/>
    </source>
</evidence>
<evidence type="ECO:0000256" key="6">
    <source>
        <dbReference type="ARBA" id="ARBA00023277"/>
    </source>
</evidence>
<sequence length="343" mass="36147">MVLVIIADDLTGALDSAAPFAARGLHTEVALTPNAVKSGILQAPEVLSINLASREKPAEDAFRALRQVMETLPSDVILFKKVDSRLKGHISTELDAIPFTRALVAPAIPAFGRFVREGHVQGFGVSTPISVANALRHHAERCSIVDATTDQDLSDALTHARAEGIDLFIGARGLAEALALEMTGQPMSELVEPPIGPALFVIGSHDRITVEQVDRLREMEAVSYQPAPNGILKTVGQPQTFPMLVQAVSGDTEISSEEVARNLASSVHPGLTEGARPLLLCGGSTAEAVMARMGIECFRLQGECLPGLGLAYADGHCIIAKSGGFGVPETLVTLAEKLQGGRG</sequence>
<dbReference type="SUPFAM" id="SSF142764">
    <property type="entry name" value="YgbK-like"/>
    <property type="match status" value="1"/>
</dbReference>
<protein>
    <submittedName>
        <fullName evidence="9">Four-carbon acid sugar kinase family protein</fullName>
    </submittedName>
</protein>
<accession>A0A7C1SZT8</accession>
<feature type="domain" description="Four-carbon acid sugar kinase N-terminal" evidence="7">
    <location>
        <begin position="3"/>
        <end position="120"/>
    </location>
</feature>
<dbReference type="GO" id="GO:0016301">
    <property type="term" value="F:kinase activity"/>
    <property type="evidence" value="ECO:0007669"/>
    <property type="project" value="UniProtKB-KW"/>
</dbReference>
<dbReference type="EMBL" id="DSKI01001017">
    <property type="protein sequence ID" value="HEB45877.1"/>
    <property type="molecule type" value="Genomic_DNA"/>
</dbReference>
<dbReference type="InterPro" id="IPR042213">
    <property type="entry name" value="NBD_C_sf"/>
</dbReference>
<proteinExistence type="inferred from homology"/>
<dbReference type="Pfam" id="PF07005">
    <property type="entry name" value="SBD_N"/>
    <property type="match status" value="1"/>
</dbReference>
<reference evidence="9" key="1">
    <citation type="journal article" date="2020" name="mSystems">
        <title>Genome- and Community-Level Interaction Insights into Carbon Utilization and Element Cycling Functions of Hydrothermarchaeota in Hydrothermal Sediment.</title>
        <authorList>
            <person name="Zhou Z."/>
            <person name="Liu Y."/>
            <person name="Xu W."/>
            <person name="Pan J."/>
            <person name="Luo Z.H."/>
            <person name="Li M."/>
        </authorList>
    </citation>
    <scope>NUCLEOTIDE SEQUENCE [LARGE SCALE GENOMIC DNA]</scope>
    <source>
        <strain evidence="9">SpSt-243</strain>
    </source>
</reference>
<dbReference type="GO" id="GO:0005524">
    <property type="term" value="F:ATP binding"/>
    <property type="evidence" value="ECO:0007669"/>
    <property type="project" value="UniProtKB-KW"/>
</dbReference>
<dbReference type="Gene3D" id="3.40.980.20">
    <property type="entry name" value="Four-carbon acid sugar kinase, nucleotide binding domain"/>
    <property type="match status" value="1"/>
</dbReference>
<organism evidence="9">
    <name type="scientific">Agrobacterium albertimagni</name>
    <dbReference type="NCBI Taxonomy" id="147266"/>
    <lineage>
        <taxon>Bacteria</taxon>
        <taxon>Pseudomonadati</taxon>
        <taxon>Pseudomonadota</taxon>
        <taxon>Alphaproteobacteria</taxon>
        <taxon>Hyphomicrobiales</taxon>
        <taxon>Rhizobiaceae</taxon>
        <taxon>Rhizobium/Agrobacterium group</taxon>
        <taxon>Agrobacterium</taxon>
    </lineage>
</organism>
<name>A0A7C1SZT8_9HYPH</name>
<keyword evidence="4 9" id="KW-0418">Kinase</keyword>
<gene>
    <name evidence="9" type="ORF">ENP70_19810</name>
</gene>
<evidence type="ECO:0000259" key="8">
    <source>
        <dbReference type="Pfam" id="PF17042"/>
    </source>
</evidence>
<evidence type="ECO:0000256" key="2">
    <source>
        <dbReference type="ARBA" id="ARBA00022679"/>
    </source>
</evidence>
<dbReference type="AlphaFoldDB" id="A0A7C1SZT8"/>
<dbReference type="InterPro" id="IPR031475">
    <property type="entry name" value="NBD_C"/>
</dbReference>
<evidence type="ECO:0000259" key="7">
    <source>
        <dbReference type="Pfam" id="PF07005"/>
    </source>
</evidence>
<evidence type="ECO:0000256" key="3">
    <source>
        <dbReference type="ARBA" id="ARBA00022741"/>
    </source>
</evidence>
<dbReference type="InterPro" id="IPR037051">
    <property type="entry name" value="4-carb_acid_sugar_kinase_N_sf"/>
</dbReference>
<keyword evidence="3" id="KW-0547">Nucleotide-binding</keyword>
<comment type="similarity">
    <text evidence="1">Belongs to the four-carbon acid sugar kinase family.</text>
</comment>
<keyword evidence="2" id="KW-0808">Transferase</keyword>
<dbReference type="Gene3D" id="3.40.50.10840">
    <property type="entry name" value="Putative sugar-binding, N-terminal domain"/>
    <property type="match status" value="1"/>
</dbReference>
<dbReference type="InterPro" id="IPR010737">
    <property type="entry name" value="4-carb_acid_sugar_kinase_N"/>
</dbReference>
<evidence type="ECO:0000256" key="1">
    <source>
        <dbReference type="ARBA" id="ARBA00005715"/>
    </source>
</evidence>
<comment type="caution">
    <text evidence="9">The sequence shown here is derived from an EMBL/GenBank/DDBJ whole genome shotgun (WGS) entry which is preliminary data.</text>
</comment>